<dbReference type="PANTHER" id="PTHR14650:SF1">
    <property type="entry name" value="2-OXOGLUTARATE AND IRON-DEPENDENT OXYGENASE DOMAIN-CONTAINING PROTEIN 3"/>
    <property type="match status" value="1"/>
</dbReference>
<protein>
    <submittedName>
        <fullName evidence="3">Oidioi.mRNA.OKI2018_I69.chr1.g2229.t1.cds</fullName>
    </submittedName>
</protein>
<sequence>MVEEEVRKRATEKEKKPDQPEKKRRKKKRKELVYRGPETWKVVLTMAIIGGAYWLWVNVINKEIKTLASVANDDVYVYKEVKCSPEHAEKPQVKRCTPTKCGRLVLDGLLAPREIEVLNRLAIEGTQALGGGAGGASILELSSSTVSSGEKFQSLFQLREASVKSDNDKFRIMVERLYSRDNLGVYNSAKEKVKQAIENAFGLESGVLSLASPTFFSQEFALNNRLLN</sequence>
<evidence type="ECO:0000256" key="2">
    <source>
        <dbReference type="SAM" id="Phobius"/>
    </source>
</evidence>
<evidence type="ECO:0000313" key="3">
    <source>
        <dbReference type="EMBL" id="CAG5105552.1"/>
    </source>
</evidence>
<gene>
    <name evidence="3" type="ORF">OKIOD_LOCUS10994</name>
</gene>
<dbReference type="PANTHER" id="PTHR14650">
    <property type="entry name" value="PROLYL HYDROXYLASE-RELATED"/>
    <property type="match status" value="1"/>
</dbReference>
<dbReference type="Proteomes" id="UP001158576">
    <property type="component" value="Chromosome 1"/>
</dbReference>
<keyword evidence="4" id="KW-1185">Reference proteome</keyword>
<feature type="compositionally biased region" description="Basic and acidic residues" evidence="1">
    <location>
        <begin position="1"/>
        <end position="21"/>
    </location>
</feature>
<keyword evidence="2" id="KW-0472">Membrane</keyword>
<reference evidence="3 4" key="1">
    <citation type="submission" date="2021-04" db="EMBL/GenBank/DDBJ databases">
        <authorList>
            <person name="Bliznina A."/>
        </authorList>
    </citation>
    <scope>NUCLEOTIDE SEQUENCE [LARGE SCALE GENOMIC DNA]</scope>
</reference>
<organism evidence="3 4">
    <name type="scientific">Oikopleura dioica</name>
    <name type="common">Tunicate</name>
    <dbReference type="NCBI Taxonomy" id="34765"/>
    <lineage>
        <taxon>Eukaryota</taxon>
        <taxon>Metazoa</taxon>
        <taxon>Chordata</taxon>
        <taxon>Tunicata</taxon>
        <taxon>Appendicularia</taxon>
        <taxon>Copelata</taxon>
        <taxon>Oikopleuridae</taxon>
        <taxon>Oikopleura</taxon>
    </lineage>
</organism>
<feature type="transmembrane region" description="Helical" evidence="2">
    <location>
        <begin position="32"/>
        <end position="56"/>
    </location>
</feature>
<feature type="region of interest" description="Disordered" evidence="1">
    <location>
        <begin position="1"/>
        <end position="30"/>
    </location>
</feature>
<keyword evidence="2" id="KW-1133">Transmembrane helix</keyword>
<dbReference type="InterPro" id="IPR039210">
    <property type="entry name" value="OGFOD3"/>
</dbReference>
<proteinExistence type="predicted"/>
<evidence type="ECO:0000313" key="4">
    <source>
        <dbReference type="Proteomes" id="UP001158576"/>
    </source>
</evidence>
<keyword evidence="2" id="KW-0812">Transmembrane</keyword>
<accession>A0ABN7SQH0</accession>
<name>A0ABN7SQH0_OIKDI</name>
<evidence type="ECO:0000256" key="1">
    <source>
        <dbReference type="SAM" id="MobiDB-lite"/>
    </source>
</evidence>
<dbReference type="EMBL" id="OU015566">
    <property type="protein sequence ID" value="CAG5105552.1"/>
    <property type="molecule type" value="Genomic_DNA"/>
</dbReference>